<name>A0A8T0BTH3_SILME</name>
<accession>A0A8T0BTH3</accession>
<keyword evidence="2" id="KW-1185">Reference proteome</keyword>
<sequence length="143" mass="17067">MMVARVRTLYSFKDLDNTSFGLPLPRQGRQLLFWLLHMIKVYDYNLYLLFDTYQTSFGFHKFYNKECILPNDGLTYYALGNLGKIGSNDLPEHILEHYSGRFDCSNIDRIIVRIDQDWYIHSIYASEHYKPHATYRIHKSLLF</sequence>
<gene>
    <name evidence="1" type="ORF">HF521_009027</name>
</gene>
<dbReference type="Proteomes" id="UP000606274">
    <property type="component" value="Unassembled WGS sequence"/>
</dbReference>
<evidence type="ECO:0000313" key="2">
    <source>
        <dbReference type="Proteomes" id="UP000606274"/>
    </source>
</evidence>
<proteinExistence type="predicted"/>
<comment type="caution">
    <text evidence="1">The sequence shown here is derived from an EMBL/GenBank/DDBJ whole genome shotgun (WGS) entry which is preliminary data.</text>
</comment>
<dbReference type="PANTHER" id="PTHR38706:SF3">
    <property type="entry name" value="SI:CH211-198C19.1"/>
    <property type="match status" value="1"/>
</dbReference>
<protein>
    <submittedName>
        <fullName evidence="1">Uncharacterized protein</fullName>
    </submittedName>
</protein>
<dbReference type="PANTHER" id="PTHR38706">
    <property type="entry name" value="SI:CH211-198C19.1-RELATED"/>
    <property type="match status" value="1"/>
</dbReference>
<organism evidence="1 2">
    <name type="scientific">Silurus meridionalis</name>
    <name type="common">Southern catfish</name>
    <name type="synonym">Silurus soldatovi meridionalis</name>
    <dbReference type="NCBI Taxonomy" id="175797"/>
    <lineage>
        <taxon>Eukaryota</taxon>
        <taxon>Metazoa</taxon>
        <taxon>Chordata</taxon>
        <taxon>Craniata</taxon>
        <taxon>Vertebrata</taxon>
        <taxon>Euteleostomi</taxon>
        <taxon>Actinopterygii</taxon>
        <taxon>Neopterygii</taxon>
        <taxon>Teleostei</taxon>
        <taxon>Ostariophysi</taxon>
        <taxon>Siluriformes</taxon>
        <taxon>Siluridae</taxon>
        <taxon>Silurus</taxon>
    </lineage>
</organism>
<reference evidence="1" key="1">
    <citation type="submission" date="2020-08" db="EMBL/GenBank/DDBJ databases">
        <title>Chromosome-level assembly of Southern catfish (Silurus meridionalis) provides insights into visual adaptation to the nocturnal and benthic lifestyles.</title>
        <authorList>
            <person name="Zhang Y."/>
            <person name="Wang D."/>
            <person name="Peng Z."/>
        </authorList>
    </citation>
    <scope>NUCLEOTIDE SEQUENCE</scope>
    <source>
        <strain evidence="1">SWU-2019-XX</strain>
        <tissue evidence="1">Muscle</tissue>
    </source>
</reference>
<evidence type="ECO:0000313" key="1">
    <source>
        <dbReference type="EMBL" id="KAF7710155.1"/>
    </source>
</evidence>
<dbReference type="AlphaFoldDB" id="A0A8T0BTH3"/>
<dbReference type="EMBL" id="JABFDY010000002">
    <property type="protein sequence ID" value="KAF7710155.1"/>
    <property type="molecule type" value="Genomic_DNA"/>
</dbReference>